<name>A0ABX3CKA7_9BACI</name>
<accession>A0ABX3CKA7</accession>
<dbReference type="RefSeq" id="WP_071159788.1">
    <property type="nucleotide sequence ID" value="NZ_MBRJ01000059.1"/>
</dbReference>
<evidence type="ECO:0000313" key="2">
    <source>
        <dbReference type="Proteomes" id="UP000180194"/>
    </source>
</evidence>
<gene>
    <name evidence="1" type="ORF">BBV17_28400</name>
</gene>
<sequence length="100" mass="11810">MNIPFCYHQRIEMYTDIKRGHIHLLELTENELSHNKLKKLIHQISELNNIAPSLFNWIYYGDGKAYGVSTSMISRLSRDDGRLYSNHRKRMALAAPFRIF</sequence>
<dbReference type="EMBL" id="MBRJ01000059">
    <property type="protein sequence ID" value="OHX41322.1"/>
    <property type="molecule type" value="Genomic_DNA"/>
</dbReference>
<comment type="caution">
    <text evidence="1">The sequence shown here is derived from an EMBL/GenBank/DDBJ whole genome shotgun (WGS) entry which is preliminary data.</text>
</comment>
<organism evidence="1 2">
    <name type="scientific">Cytobacillus oceanisediminis</name>
    <dbReference type="NCBI Taxonomy" id="665099"/>
    <lineage>
        <taxon>Bacteria</taxon>
        <taxon>Bacillati</taxon>
        <taxon>Bacillota</taxon>
        <taxon>Bacilli</taxon>
        <taxon>Bacillales</taxon>
        <taxon>Bacillaceae</taxon>
        <taxon>Cytobacillus</taxon>
    </lineage>
</organism>
<proteinExistence type="predicted"/>
<keyword evidence="2" id="KW-1185">Reference proteome</keyword>
<dbReference type="Proteomes" id="UP000180194">
    <property type="component" value="Unassembled WGS sequence"/>
</dbReference>
<protein>
    <submittedName>
        <fullName evidence="1">Uncharacterized protein</fullName>
    </submittedName>
</protein>
<reference evidence="1 2" key="1">
    <citation type="submission" date="2016-07" db="EMBL/GenBank/DDBJ databases">
        <title>Bacillus oceanisediminis whole genome.</title>
        <authorList>
            <person name="Pal Y."/>
            <person name="Verma A."/>
            <person name="Mual P."/>
            <person name="Srinivasan K."/>
        </authorList>
    </citation>
    <scope>NUCLEOTIDE SEQUENCE [LARGE SCALE GENOMIC DNA]</scope>
    <source>
        <strain evidence="1 2">Bhandara28</strain>
    </source>
</reference>
<evidence type="ECO:0000313" key="1">
    <source>
        <dbReference type="EMBL" id="OHX41322.1"/>
    </source>
</evidence>